<gene>
    <name evidence="2" type="ORF">GCM10009720_20250</name>
</gene>
<dbReference type="NCBIfam" id="NF047843">
    <property type="entry name" value="MST_Rv0443"/>
    <property type="match status" value="1"/>
</dbReference>
<proteinExistence type="predicted"/>
<dbReference type="RefSeq" id="WP_343958216.1">
    <property type="nucleotide sequence ID" value="NZ_BAAAMN010000041.1"/>
</dbReference>
<feature type="domain" description="DinB-like" evidence="1">
    <location>
        <begin position="16"/>
        <end position="166"/>
    </location>
</feature>
<dbReference type="Gene3D" id="1.20.120.450">
    <property type="entry name" value="dinb family like domain"/>
    <property type="match status" value="1"/>
</dbReference>
<dbReference type="SUPFAM" id="SSF109854">
    <property type="entry name" value="DinB/YfiT-like putative metalloenzymes"/>
    <property type="match status" value="1"/>
</dbReference>
<dbReference type="InterPro" id="IPR034660">
    <property type="entry name" value="DinB/YfiT-like"/>
</dbReference>
<evidence type="ECO:0000313" key="3">
    <source>
        <dbReference type="Proteomes" id="UP001501461"/>
    </source>
</evidence>
<sequence>MDAIDILEDLVQRPMQALDYFWDELDPSQLNSHPGGHPNSIAWLLWHTARETDAQIAPLAGHDQLWTVENFDSRFGLSEVDLGMADVGLGQSPDDARGVTVEETQQGKDLLRDYLEAVYAKTASWIAMLSDDDLDRVIDNDWDPPVTVGVRIISVIDDAAQHIGQAAYVAGTVELHDLTS</sequence>
<evidence type="ECO:0000313" key="2">
    <source>
        <dbReference type="EMBL" id="GAA2039678.1"/>
    </source>
</evidence>
<keyword evidence="3" id="KW-1185">Reference proteome</keyword>
<name>A0ABN2ULY3_9MICC</name>
<dbReference type="InterPro" id="IPR024775">
    <property type="entry name" value="DinB-like"/>
</dbReference>
<reference evidence="2 3" key="1">
    <citation type="journal article" date="2019" name="Int. J. Syst. Evol. Microbiol.">
        <title>The Global Catalogue of Microorganisms (GCM) 10K type strain sequencing project: providing services to taxonomists for standard genome sequencing and annotation.</title>
        <authorList>
            <consortium name="The Broad Institute Genomics Platform"/>
            <consortium name="The Broad Institute Genome Sequencing Center for Infectious Disease"/>
            <person name="Wu L."/>
            <person name="Ma J."/>
        </authorList>
    </citation>
    <scope>NUCLEOTIDE SEQUENCE [LARGE SCALE GENOMIC DNA]</scope>
    <source>
        <strain evidence="2 3">JCM 13595</strain>
    </source>
</reference>
<accession>A0ABN2ULY3</accession>
<evidence type="ECO:0000259" key="1">
    <source>
        <dbReference type="Pfam" id="PF12867"/>
    </source>
</evidence>
<organism evidence="2 3">
    <name type="scientific">Yaniella flava</name>
    <dbReference type="NCBI Taxonomy" id="287930"/>
    <lineage>
        <taxon>Bacteria</taxon>
        <taxon>Bacillati</taxon>
        <taxon>Actinomycetota</taxon>
        <taxon>Actinomycetes</taxon>
        <taxon>Micrococcales</taxon>
        <taxon>Micrococcaceae</taxon>
        <taxon>Yaniella</taxon>
    </lineage>
</organism>
<protein>
    <submittedName>
        <fullName evidence="2">DinB family protein</fullName>
    </submittedName>
</protein>
<dbReference type="Pfam" id="PF12867">
    <property type="entry name" value="DinB_2"/>
    <property type="match status" value="1"/>
</dbReference>
<dbReference type="EMBL" id="BAAAMN010000041">
    <property type="protein sequence ID" value="GAA2039678.1"/>
    <property type="molecule type" value="Genomic_DNA"/>
</dbReference>
<comment type="caution">
    <text evidence="2">The sequence shown here is derived from an EMBL/GenBank/DDBJ whole genome shotgun (WGS) entry which is preliminary data.</text>
</comment>
<dbReference type="Proteomes" id="UP001501461">
    <property type="component" value="Unassembled WGS sequence"/>
</dbReference>